<sequence>MKTRVYLVRSASRRVRGRGRTTSVVADVEWRYWVNVLGVYRDARRGGATQATARALIYFTLRAVEAS</sequence>
<protein>
    <submittedName>
        <fullName evidence="1">Uncharacterized protein</fullName>
    </submittedName>
</protein>
<dbReference type="EMBL" id="LR796326">
    <property type="protein sequence ID" value="CAB4136863.1"/>
    <property type="molecule type" value="Genomic_DNA"/>
</dbReference>
<organism evidence="1">
    <name type="scientific">uncultured Caudovirales phage</name>
    <dbReference type="NCBI Taxonomy" id="2100421"/>
    <lineage>
        <taxon>Viruses</taxon>
        <taxon>Duplodnaviria</taxon>
        <taxon>Heunggongvirae</taxon>
        <taxon>Uroviricota</taxon>
        <taxon>Caudoviricetes</taxon>
        <taxon>Peduoviridae</taxon>
        <taxon>Maltschvirus</taxon>
        <taxon>Maltschvirus maltsch</taxon>
    </lineage>
</organism>
<evidence type="ECO:0000313" key="1">
    <source>
        <dbReference type="EMBL" id="CAB4136863.1"/>
    </source>
</evidence>
<name>A0A6J5LUU8_9CAUD</name>
<accession>A0A6J5LUU8</accession>
<gene>
    <name evidence="1" type="ORF">UFOVP314_2</name>
</gene>
<proteinExistence type="predicted"/>
<reference evidence="1" key="1">
    <citation type="submission" date="2020-04" db="EMBL/GenBank/DDBJ databases">
        <authorList>
            <person name="Chiriac C."/>
            <person name="Salcher M."/>
            <person name="Ghai R."/>
            <person name="Kavagutti S V."/>
        </authorList>
    </citation>
    <scope>NUCLEOTIDE SEQUENCE</scope>
</reference>